<proteinExistence type="predicted"/>
<dbReference type="AlphaFoldDB" id="A0A3M7QJP7"/>
<sequence length="219" mass="23635">MPNSVFISTRSPSNNGNLLRGNRQYGQVDAIELVKAAPCARLGKALVDAAQAPEVHLVRAVEHDHILTETSAHVLGGLGLAGAGGSGGRAAHRHVDGLGQRDVASVSQRCDHQSFCAAKKFILVNEVDVGDGDHHFVCVLHIVESCLFEPLEVGRRLYVHATQVVEYVALVNMNGDQSLVFGAFHFAQVAGRLVNERVEKLQKSLIGLVHCFFVVARVF</sequence>
<feature type="compositionally biased region" description="Polar residues" evidence="1">
    <location>
        <begin position="1"/>
        <end position="17"/>
    </location>
</feature>
<dbReference type="EMBL" id="REGN01005940">
    <property type="protein sequence ID" value="RNA11509.1"/>
    <property type="molecule type" value="Genomic_DNA"/>
</dbReference>
<dbReference type="OrthoDB" id="10623044at2759"/>
<keyword evidence="3" id="KW-1185">Reference proteome</keyword>
<comment type="caution">
    <text evidence="2">The sequence shown here is derived from an EMBL/GenBank/DDBJ whole genome shotgun (WGS) entry which is preliminary data.</text>
</comment>
<dbReference type="Proteomes" id="UP000276133">
    <property type="component" value="Unassembled WGS sequence"/>
</dbReference>
<organism evidence="2 3">
    <name type="scientific">Brachionus plicatilis</name>
    <name type="common">Marine rotifer</name>
    <name type="synonym">Brachionus muelleri</name>
    <dbReference type="NCBI Taxonomy" id="10195"/>
    <lineage>
        <taxon>Eukaryota</taxon>
        <taxon>Metazoa</taxon>
        <taxon>Spiralia</taxon>
        <taxon>Gnathifera</taxon>
        <taxon>Rotifera</taxon>
        <taxon>Eurotatoria</taxon>
        <taxon>Monogononta</taxon>
        <taxon>Pseudotrocha</taxon>
        <taxon>Ploima</taxon>
        <taxon>Brachionidae</taxon>
        <taxon>Brachionus</taxon>
    </lineage>
</organism>
<evidence type="ECO:0000256" key="1">
    <source>
        <dbReference type="SAM" id="MobiDB-lite"/>
    </source>
</evidence>
<protein>
    <submittedName>
        <fullName evidence="2">Uncharacterized protein</fullName>
    </submittedName>
</protein>
<evidence type="ECO:0000313" key="3">
    <source>
        <dbReference type="Proteomes" id="UP000276133"/>
    </source>
</evidence>
<accession>A0A3M7QJP7</accession>
<reference evidence="2 3" key="1">
    <citation type="journal article" date="2018" name="Sci. Rep.">
        <title>Genomic signatures of local adaptation to the degree of environmental predictability in rotifers.</title>
        <authorList>
            <person name="Franch-Gras L."/>
            <person name="Hahn C."/>
            <person name="Garcia-Roger E.M."/>
            <person name="Carmona M.J."/>
            <person name="Serra M."/>
            <person name="Gomez A."/>
        </authorList>
    </citation>
    <scope>NUCLEOTIDE SEQUENCE [LARGE SCALE GENOMIC DNA]</scope>
    <source>
        <strain evidence="2">HYR1</strain>
    </source>
</reference>
<name>A0A3M7QJP7_BRAPC</name>
<gene>
    <name evidence="2" type="ORF">BpHYR1_000026</name>
</gene>
<evidence type="ECO:0000313" key="2">
    <source>
        <dbReference type="EMBL" id="RNA11509.1"/>
    </source>
</evidence>
<feature type="region of interest" description="Disordered" evidence="1">
    <location>
        <begin position="1"/>
        <end position="21"/>
    </location>
</feature>